<sequence>MVLHVRLRYGAQLNSDRCGCRFDPGNQAALQHFLKGKLMEFAATSHPLATTLVLLIIKFKARPIHRE</sequence>
<evidence type="ECO:0000313" key="1">
    <source>
        <dbReference type="EMBL" id="GAU87474.1"/>
    </source>
</evidence>
<dbReference type="AlphaFoldDB" id="A0A1D1UCC6"/>
<reference evidence="1 2" key="1">
    <citation type="journal article" date="2016" name="Nat. Commun.">
        <title>Extremotolerant tardigrade genome and improved radiotolerance of human cultured cells by tardigrade-unique protein.</title>
        <authorList>
            <person name="Hashimoto T."/>
            <person name="Horikawa D.D."/>
            <person name="Saito Y."/>
            <person name="Kuwahara H."/>
            <person name="Kozuka-Hata H."/>
            <person name="Shin-I T."/>
            <person name="Minakuchi Y."/>
            <person name="Ohishi K."/>
            <person name="Motoyama A."/>
            <person name="Aizu T."/>
            <person name="Enomoto A."/>
            <person name="Kondo K."/>
            <person name="Tanaka S."/>
            <person name="Hara Y."/>
            <person name="Koshikawa S."/>
            <person name="Sagara H."/>
            <person name="Miura T."/>
            <person name="Yokobori S."/>
            <person name="Miyagawa K."/>
            <person name="Suzuki Y."/>
            <person name="Kubo T."/>
            <person name="Oyama M."/>
            <person name="Kohara Y."/>
            <person name="Fujiyama A."/>
            <person name="Arakawa K."/>
            <person name="Katayama T."/>
            <person name="Toyoda A."/>
            <person name="Kunieda T."/>
        </authorList>
    </citation>
    <scope>NUCLEOTIDE SEQUENCE [LARGE SCALE GENOMIC DNA]</scope>
    <source>
        <strain evidence="1 2">YOKOZUNA-1</strain>
    </source>
</reference>
<protein>
    <submittedName>
        <fullName evidence="1">Uncharacterized protein</fullName>
    </submittedName>
</protein>
<comment type="caution">
    <text evidence="1">The sequence shown here is derived from an EMBL/GenBank/DDBJ whole genome shotgun (WGS) entry which is preliminary data.</text>
</comment>
<accession>A0A1D1UCC6</accession>
<dbReference type="EMBL" id="BDGG01000001">
    <property type="protein sequence ID" value="GAU87474.1"/>
    <property type="molecule type" value="Genomic_DNA"/>
</dbReference>
<name>A0A1D1UCC6_RAMVA</name>
<proteinExistence type="predicted"/>
<evidence type="ECO:0000313" key="2">
    <source>
        <dbReference type="Proteomes" id="UP000186922"/>
    </source>
</evidence>
<organism evidence="1 2">
    <name type="scientific">Ramazzottius varieornatus</name>
    <name type="common">Water bear</name>
    <name type="synonym">Tardigrade</name>
    <dbReference type="NCBI Taxonomy" id="947166"/>
    <lineage>
        <taxon>Eukaryota</taxon>
        <taxon>Metazoa</taxon>
        <taxon>Ecdysozoa</taxon>
        <taxon>Tardigrada</taxon>
        <taxon>Eutardigrada</taxon>
        <taxon>Parachela</taxon>
        <taxon>Hypsibioidea</taxon>
        <taxon>Ramazzottiidae</taxon>
        <taxon>Ramazzottius</taxon>
    </lineage>
</organism>
<dbReference type="Proteomes" id="UP000186922">
    <property type="component" value="Unassembled WGS sequence"/>
</dbReference>
<keyword evidence="2" id="KW-1185">Reference proteome</keyword>
<gene>
    <name evidence="1" type="primary">RvY_00309-1</name>
    <name evidence="1" type="synonym">RvY_00309.1</name>
    <name evidence="1" type="ORF">RvY_00309</name>
</gene>